<dbReference type="Proteomes" id="UP001500893">
    <property type="component" value="Unassembled WGS sequence"/>
</dbReference>
<evidence type="ECO:0000313" key="5">
    <source>
        <dbReference type="EMBL" id="GAA3117069.1"/>
    </source>
</evidence>
<organism evidence="5 6">
    <name type="scientific">Streptomyces rameus</name>
    <dbReference type="NCBI Taxonomy" id="68261"/>
    <lineage>
        <taxon>Bacteria</taxon>
        <taxon>Bacillati</taxon>
        <taxon>Actinomycetota</taxon>
        <taxon>Actinomycetes</taxon>
        <taxon>Kitasatosporales</taxon>
        <taxon>Streptomycetaceae</taxon>
        <taxon>Streptomyces</taxon>
    </lineage>
</organism>
<dbReference type="SUPFAM" id="SSF51197">
    <property type="entry name" value="Clavaminate synthase-like"/>
    <property type="match status" value="1"/>
</dbReference>
<evidence type="ECO:0000256" key="1">
    <source>
        <dbReference type="ARBA" id="ARBA00001954"/>
    </source>
</evidence>
<dbReference type="InterPro" id="IPR003347">
    <property type="entry name" value="JmjC_dom"/>
</dbReference>
<reference evidence="6" key="1">
    <citation type="journal article" date="2019" name="Int. J. Syst. Evol. Microbiol.">
        <title>The Global Catalogue of Microorganisms (GCM) 10K type strain sequencing project: providing services to taxonomists for standard genome sequencing and annotation.</title>
        <authorList>
            <consortium name="The Broad Institute Genomics Platform"/>
            <consortium name="The Broad Institute Genome Sequencing Center for Infectious Disease"/>
            <person name="Wu L."/>
            <person name="Ma J."/>
        </authorList>
    </citation>
    <scope>NUCLEOTIDE SEQUENCE [LARGE SCALE GENOMIC DNA]</scope>
    <source>
        <strain evidence="6">JCM 11574</strain>
    </source>
</reference>
<dbReference type="PANTHER" id="PTHR13096:SF8">
    <property type="entry name" value="RIBOSOMAL OXYGENASE 1"/>
    <property type="match status" value="1"/>
</dbReference>
<dbReference type="RefSeq" id="WP_345046306.1">
    <property type="nucleotide sequence ID" value="NZ_BAAAVM010000001.1"/>
</dbReference>
<dbReference type="PANTHER" id="PTHR13096">
    <property type="entry name" value="MINA53 MYC INDUCED NUCLEAR ANTIGEN"/>
    <property type="match status" value="1"/>
</dbReference>
<proteinExistence type="predicted"/>
<dbReference type="InterPro" id="IPR039994">
    <property type="entry name" value="NO66-like"/>
</dbReference>
<name>A0ABP6MJX0_9ACTN</name>
<dbReference type="Pfam" id="PF08007">
    <property type="entry name" value="JmjC_2"/>
    <property type="match status" value="1"/>
</dbReference>
<gene>
    <name evidence="5" type="ORF">GCM10010521_00990</name>
</gene>
<evidence type="ECO:0000313" key="6">
    <source>
        <dbReference type="Proteomes" id="UP001500893"/>
    </source>
</evidence>
<comment type="cofactor">
    <cofactor evidence="1">
        <name>Fe(2+)</name>
        <dbReference type="ChEBI" id="CHEBI:29033"/>
    </cofactor>
</comment>
<sequence>MAMHAPTLAQWVGDPADFIASYWNKRPGVFHPEGGGHSSFTLADLDTAMSTGFFREPYVEMWDGDKLPARKFTTTRTVARGTPAGFADARRIRELLDKGATLLLRCVDQWHAPTRTLLASLAAELGRPVEAFFFVTPAGRQGLPLHRDDADVLVVQVAGSKTWHIHEGPADESWHAGRVTDQDGPRPPELLRTTLHPGDVLYVPRGFAHRASGDQGLSAHLSLTVREVGVSDLVDTLRSLIAEELSLPERPLGEEALASTAARLLTHTAERLAGLDAANLVNRARARGRAGMPPAPDTGSFAELAAHWSTAPADGYPAEHRQTAGARG</sequence>
<comment type="caution">
    <text evidence="5">The sequence shown here is derived from an EMBL/GenBank/DDBJ whole genome shotgun (WGS) entry which is preliminary data.</text>
</comment>
<evidence type="ECO:0000259" key="4">
    <source>
        <dbReference type="PROSITE" id="PS51184"/>
    </source>
</evidence>
<feature type="domain" description="JmjC" evidence="4">
    <location>
        <begin position="107"/>
        <end position="244"/>
    </location>
</feature>
<dbReference type="EMBL" id="BAAAVM010000001">
    <property type="protein sequence ID" value="GAA3117069.1"/>
    <property type="molecule type" value="Genomic_DNA"/>
</dbReference>
<keyword evidence="2" id="KW-0479">Metal-binding</keyword>
<evidence type="ECO:0000256" key="3">
    <source>
        <dbReference type="ARBA" id="ARBA00023004"/>
    </source>
</evidence>
<dbReference type="PROSITE" id="PS51184">
    <property type="entry name" value="JMJC"/>
    <property type="match status" value="1"/>
</dbReference>
<keyword evidence="3" id="KW-0408">Iron</keyword>
<protein>
    <recommendedName>
        <fullName evidence="4">JmjC domain-containing protein</fullName>
    </recommendedName>
</protein>
<accession>A0ABP6MJX0</accession>
<dbReference type="Gene3D" id="2.60.120.650">
    <property type="entry name" value="Cupin"/>
    <property type="match status" value="1"/>
</dbReference>
<keyword evidence="6" id="KW-1185">Reference proteome</keyword>
<evidence type="ECO:0000256" key="2">
    <source>
        <dbReference type="ARBA" id="ARBA00022723"/>
    </source>
</evidence>